<dbReference type="SMART" id="SM00644">
    <property type="entry name" value="Ami_2"/>
    <property type="match status" value="1"/>
</dbReference>
<dbReference type="CDD" id="cd06583">
    <property type="entry name" value="PGRP"/>
    <property type="match status" value="1"/>
</dbReference>
<accession>A0A6B0TW73</accession>
<dbReference type="InterPro" id="IPR036505">
    <property type="entry name" value="Amidase/PGRP_sf"/>
</dbReference>
<dbReference type="GO" id="GO:0019867">
    <property type="term" value="C:outer membrane"/>
    <property type="evidence" value="ECO:0007669"/>
    <property type="project" value="TreeGrafter"/>
</dbReference>
<dbReference type="Proteomes" id="UP000436016">
    <property type="component" value="Unassembled WGS sequence"/>
</dbReference>
<dbReference type="EC" id="3.5.1.28" evidence="2"/>
<dbReference type="InterPro" id="IPR002502">
    <property type="entry name" value="Amidase_domain"/>
</dbReference>
<evidence type="ECO:0000259" key="5">
    <source>
        <dbReference type="SMART" id="SM00644"/>
    </source>
</evidence>
<feature type="domain" description="N-acetylmuramoyl-L-alanine amidase" evidence="5">
    <location>
        <begin position="12"/>
        <end position="149"/>
    </location>
</feature>
<keyword evidence="7" id="KW-1185">Reference proteome</keyword>
<dbReference type="InterPro" id="IPR051206">
    <property type="entry name" value="NAMLAA_amidase_2"/>
</dbReference>
<protein>
    <recommendedName>
        <fullName evidence="2">N-acetylmuramoyl-L-alanine amidase</fullName>
        <ecNumber evidence="2">3.5.1.28</ecNumber>
    </recommendedName>
</protein>
<proteinExistence type="predicted"/>
<evidence type="ECO:0000256" key="1">
    <source>
        <dbReference type="ARBA" id="ARBA00001561"/>
    </source>
</evidence>
<dbReference type="PANTHER" id="PTHR30417:SF1">
    <property type="entry name" value="N-ACETYLMURAMOYL-L-ALANINE AMIDASE AMID"/>
    <property type="match status" value="1"/>
</dbReference>
<name>A0A6B0TW73_9RHOB</name>
<evidence type="ECO:0000256" key="3">
    <source>
        <dbReference type="ARBA" id="ARBA00022801"/>
    </source>
</evidence>
<dbReference type="AlphaFoldDB" id="A0A6B0TW73"/>
<dbReference type="Gene3D" id="3.40.80.10">
    <property type="entry name" value="Peptidoglycan recognition protein-like"/>
    <property type="match status" value="1"/>
</dbReference>
<dbReference type="GO" id="GO:0071555">
    <property type="term" value="P:cell wall organization"/>
    <property type="evidence" value="ECO:0007669"/>
    <property type="project" value="UniProtKB-KW"/>
</dbReference>
<evidence type="ECO:0000256" key="4">
    <source>
        <dbReference type="ARBA" id="ARBA00023316"/>
    </source>
</evidence>
<dbReference type="GO" id="GO:0009253">
    <property type="term" value="P:peptidoglycan catabolic process"/>
    <property type="evidence" value="ECO:0007669"/>
    <property type="project" value="InterPro"/>
</dbReference>
<dbReference type="Pfam" id="PF01510">
    <property type="entry name" value="Amidase_2"/>
    <property type="match status" value="1"/>
</dbReference>
<reference evidence="6 7" key="1">
    <citation type="submission" date="2019-12" db="EMBL/GenBank/DDBJ databases">
        <title>Strain KN286 was isolated from seawater, which was collected from Caroline Seamount in the tropical western Pacific.</title>
        <authorList>
            <person name="Wang Q."/>
        </authorList>
    </citation>
    <scope>NUCLEOTIDE SEQUENCE [LARGE SCALE GENOMIC DNA]</scope>
    <source>
        <strain evidence="6 7">KN286</strain>
    </source>
</reference>
<gene>
    <name evidence="6" type="ORF">GSH16_08130</name>
</gene>
<keyword evidence="4" id="KW-0961">Cell wall biogenesis/degradation</keyword>
<evidence type="ECO:0000313" key="6">
    <source>
        <dbReference type="EMBL" id="MXU65414.1"/>
    </source>
</evidence>
<dbReference type="GO" id="GO:0009254">
    <property type="term" value="P:peptidoglycan turnover"/>
    <property type="evidence" value="ECO:0007669"/>
    <property type="project" value="TreeGrafter"/>
</dbReference>
<dbReference type="SUPFAM" id="SSF55846">
    <property type="entry name" value="N-acetylmuramoyl-L-alanine amidase-like"/>
    <property type="match status" value="1"/>
</dbReference>
<dbReference type="GO" id="GO:0008745">
    <property type="term" value="F:N-acetylmuramoyl-L-alanine amidase activity"/>
    <property type="evidence" value="ECO:0007669"/>
    <property type="project" value="UniProtKB-EC"/>
</dbReference>
<dbReference type="RefSeq" id="WP_160853872.1">
    <property type="nucleotide sequence ID" value="NZ_WUWG01000003.1"/>
</dbReference>
<dbReference type="EMBL" id="WUWG01000003">
    <property type="protein sequence ID" value="MXU65414.1"/>
    <property type="molecule type" value="Genomic_DNA"/>
</dbReference>
<keyword evidence="3" id="KW-0378">Hydrolase</keyword>
<evidence type="ECO:0000313" key="7">
    <source>
        <dbReference type="Proteomes" id="UP000436016"/>
    </source>
</evidence>
<comment type="catalytic activity">
    <reaction evidence="1">
        <text>Hydrolyzes the link between N-acetylmuramoyl residues and L-amino acid residues in certain cell-wall glycopeptides.</text>
        <dbReference type="EC" id="3.5.1.28"/>
    </reaction>
</comment>
<sequence length="248" mass="25995">MPAGPPLIDHASPNFGDRRGGVRPHLIVLHHTAMDTCAAARDRLCDPEAEVSAHYLIDADGTILRLVAEEKRAWHAGAGQWGGCTDVNSVSIGIELDNQAGLAGFPPFPAAQMRALVALLPGIMARWQIGPAAVIAHSDMAPGRKADPGPKFDWRALAHLGLSIWPDGQGAADETPIDAGGGIELSNALRRFGYPVGGGQMTADDPVLQAFRLRFAPGRTGPPCRADLKAADALARAHPAIDPGARSV</sequence>
<organism evidence="6 7">
    <name type="scientific">Oceanomicrobium pacificus</name>
    <dbReference type="NCBI Taxonomy" id="2692916"/>
    <lineage>
        <taxon>Bacteria</taxon>
        <taxon>Pseudomonadati</taxon>
        <taxon>Pseudomonadota</taxon>
        <taxon>Alphaproteobacteria</taxon>
        <taxon>Rhodobacterales</taxon>
        <taxon>Paracoccaceae</taxon>
        <taxon>Oceanomicrobium</taxon>
    </lineage>
</organism>
<dbReference type="PANTHER" id="PTHR30417">
    <property type="entry name" value="N-ACETYLMURAMOYL-L-ALANINE AMIDASE AMID"/>
    <property type="match status" value="1"/>
</dbReference>
<comment type="caution">
    <text evidence="6">The sequence shown here is derived from an EMBL/GenBank/DDBJ whole genome shotgun (WGS) entry which is preliminary data.</text>
</comment>
<evidence type="ECO:0000256" key="2">
    <source>
        <dbReference type="ARBA" id="ARBA00011901"/>
    </source>
</evidence>